<evidence type="ECO:0000256" key="1">
    <source>
        <dbReference type="ARBA" id="ARBA00022729"/>
    </source>
</evidence>
<dbReference type="Pfam" id="PF00089">
    <property type="entry name" value="Trypsin"/>
    <property type="match status" value="1"/>
</dbReference>
<feature type="domain" description="Peptidase S1" evidence="2">
    <location>
        <begin position="14"/>
        <end position="235"/>
    </location>
</feature>
<dbReference type="RefSeq" id="WP_092962416.1">
    <property type="nucleotide sequence ID" value="NZ_FOSQ01000012.1"/>
</dbReference>
<dbReference type="InterPro" id="IPR001314">
    <property type="entry name" value="Peptidase_S1A"/>
</dbReference>
<keyword evidence="3" id="KW-0378">Hydrolase</keyword>
<dbReference type="Proteomes" id="UP000199473">
    <property type="component" value="Unassembled WGS sequence"/>
</dbReference>
<dbReference type="InterPro" id="IPR043504">
    <property type="entry name" value="Peptidase_S1_PA_chymotrypsin"/>
</dbReference>
<dbReference type="InterPro" id="IPR009003">
    <property type="entry name" value="Peptidase_S1_PA"/>
</dbReference>
<dbReference type="InterPro" id="IPR050966">
    <property type="entry name" value="Glutamyl_endopeptidase"/>
</dbReference>
<dbReference type="GO" id="GO:0004252">
    <property type="term" value="F:serine-type endopeptidase activity"/>
    <property type="evidence" value="ECO:0007669"/>
    <property type="project" value="InterPro"/>
</dbReference>
<keyword evidence="4" id="KW-1185">Reference proteome</keyword>
<accession>A0A1I4DZ55</accession>
<dbReference type="InterPro" id="IPR001254">
    <property type="entry name" value="Trypsin_dom"/>
</dbReference>
<evidence type="ECO:0000313" key="3">
    <source>
        <dbReference type="EMBL" id="SFK97386.1"/>
    </source>
</evidence>
<dbReference type="PANTHER" id="PTHR15462:SF8">
    <property type="entry name" value="SERINE PROTEASE"/>
    <property type="match status" value="1"/>
</dbReference>
<dbReference type="AlphaFoldDB" id="A0A1I4DZ55"/>
<reference evidence="3 4" key="1">
    <citation type="submission" date="2016-10" db="EMBL/GenBank/DDBJ databases">
        <authorList>
            <person name="de Groot N.N."/>
        </authorList>
    </citation>
    <scope>NUCLEOTIDE SEQUENCE [LARGE SCALE GENOMIC DNA]</scope>
    <source>
        <strain evidence="3 4">DSM 19981</strain>
    </source>
</reference>
<keyword evidence="3" id="KW-0645">Protease</keyword>
<sequence>MRPKLILALLLPAVTAAQPLPRPGLDPAAEARQAVDIRAAPWSSLVRVQTEAGTRCTGALIAPDRVLTAAHCLVAPQTGNPVLASRTHVLAGYDRGEFRAHATAREIRLGPGFDPASRGPFGADWALLRLAAPLPGPVLPRAALPAAGTPAMLAGFQQDRAHVLLADTNCAIAAPLRDEAHRLLIRHGCAATRGASGGPLLVRQGDGWAIAGIAAGAQRQARGGLAVALEGLDLD</sequence>
<protein>
    <submittedName>
        <fullName evidence="3">Protease YdgD</fullName>
    </submittedName>
</protein>
<dbReference type="Gene3D" id="2.40.10.10">
    <property type="entry name" value="Trypsin-like serine proteases"/>
    <property type="match status" value="2"/>
</dbReference>
<dbReference type="PROSITE" id="PS50240">
    <property type="entry name" value="TRYPSIN_DOM"/>
    <property type="match status" value="1"/>
</dbReference>
<dbReference type="GO" id="GO:0006508">
    <property type="term" value="P:proteolysis"/>
    <property type="evidence" value="ECO:0007669"/>
    <property type="project" value="UniProtKB-KW"/>
</dbReference>
<dbReference type="STRING" id="1123062.SAMN02745775_112171"/>
<keyword evidence="1" id="KW-0732">Signal</keyword>
<dbReference type="SUPFAM" id="SSF50494">
    <property type="entry name" value="Trypsin-like serine proteases"/>
    <property type="match status" value="1"/>
</dbReference>
<dbReference type="PROSITE" id="PS00134">
    <property type="entry name" value="TRYPSIN_HIS"/>
    <property type="match status" value="1"/>
</dbReference>
<evidence type="ECO:0000259" key="2">
    <source>
        <dbReference type="PROSITE" id="PS50240"/>
    </source>
</evidence>
<dbReference type="OrthoDB" id="267336at2"/>
<dbReference type="PANTHER" id="PTHR15462">
    <property type="entry name" value="SERINE PROTEASE"/>
    <property type="match status" value="1"/>
</dbReference>
<dbReference type="SMART" id="SM00020">
    <property type="entry name" value="Tryp_SPc"/>
    <property type="match status" value="1"/>
</dbReference>
<organism evidence="3 4">
    <name type="scientific">Falsiroseomonas stagni DSM 19981</name>
    <dbReference type="NCBI Taxonomy" id="1123062"/>
    <lineage>
        <taxon>Bacteria</taxon>
        <taxon>Pseudomonadati</taxon>
        <taxon>Pseudomonadota</taxon>
        <taxon>Alphaproteobacteria</taxon>
        <taxon>Acetobacterales</taxon>
        <taxon>Roseomonadaceae</taxon>
        <taxon>Falsiroseomonas</taxon>
    </lineage>
</organism>
<dbReference type="InterPro" id="IPR018114">
    <property type="entry name" value="TRYPSIN_HIS"/>
</dbReference>
<dbReference type="PRINTS" id="PR00722">
    <property type="entry name" value="CHYMOTRYPSIN"/>
</dbReference>
<name>A0A1I4DZ55_9PROT</name>
<evidence type="ECO:0000313" key="4">
    <source>
        <dbReference type="Proteomes" id="UP000199473"/>
    </source>
</evidence>
<gene>
    <name evidence="3" type="ORF">SAMN02745775_112171</name>
</gene>
<proteinExistence type="predicted"/>
<dbReference type="EMBL" id="FOSQ01000012">
    <property type="protein sequence ID" value="SFK97386.1"/>
    <property type="molecule type" value="Genomic_DNA"/>
</dbReference>